<sequence>MVKAYFKGDLSTELSTILAVAGDYSMENNLGNSPKYFKGKIVITGIYTKRKKL</sequence>
<protein>
    <submittedName>
        <fullName evidence="1">Uncharacterized protein</fullName>
    </submittedName>
</protein>
<organism evidence="1 2">
    <name type="scientific">Gardnerella vaginalis JCP8108</name>
    <dbReference type="NCBI Taxonomy" id="1261066"/>
    <lineage>
        <taxon>Bacteria</taxon>
        <taxon>Bacillati</taxon>
        <taxon>Actinomycetota</taxon>
        <taxon>Actinomycetes</taxon>
        <taxon>Bifidobacteriales</taxon>
        <taxon>Bifidobacteriaceae</taxon>
        <taxon>Gardnerella</taxon>
    </lineage>
</organism>
<evidence type="ECO:0000313" key="2">
    <source>
        <dbReference type="Proteomes" id="UP000014521"/>
    </source>
</evidence>
<dbReference type="Proteomes" id="UP000014521">
    <property type="component" value="Unassembled WGS sequence"/>
</dbReference>
<dbReference type="EMBL" id="ATJJ01000022">
    <property type="protein sequence ID" value="EPI48909.1"/>
    <property type="molecule type" value="Genomic_DNA"/>
</dbReference>
<evidence type="ECO:0000313" key="1">
    <source>
        <dbReference type="EMBL" id="EPI48909.1"/>
    </source>
</evidence>
<accession>S4GR91</accession>
<dbReference type="HOGENOM" id="CLU_212073_0_0_11"/>
<dbReference type="AlphaFoldDB" id="S4GR91"/>
<name>S4GR91_GARVA</name>
<proteinExistence type="predicted"/>
<reference evidence="1 2" key="1">
    <citation type="submission" date="2013-06" db="EMBL/GenBank/DDBJ databases">
        <authorList>
            <person name="Weinstock G."/>
            <person name="Sodergren E."/>
            <person name="Lobos E.A."/>
            <person name="Fulton L."/>
            <person name="Fulton R."/>
            <person name="Courtney L."/>
            <person name="Fronick C."/>
            <person name="O'Laughlin M."/>
            <person name="Godfrey J."/>
            <person name="Wilson R.M."/>
            <person name="Miner T."/>
            <person name="Farmer C."/>
            <person name="Delehaunty K."/>
            <person name="Cordes M."/>
            <person name="Minx P."/>
            <person name="Tomlinson C."/>
            <person name="Chen J."/>
            <person name="Wollam A."/>
            <person name="Pepin K.H."/>
            <person name="Bhonagiri V."/>
            <person name="Zhang X."/>
            <person name="Warren W."/>
            <person name="Mitreva M."/>
            <person name="Mardis E.R."/>
            <person name="Wilson R.K."/>
        </authorList>
    </citation>
    <scope>NUCLEOTIDE SEQUENCE [LARGE SCALE GENOMIC DNA]</scope>
    <source>
        <strain evidence="1 2">JCP8108</strain>
    </source>
</reference>
<gene>
    <name evidence="1" type="ORF">HMPREF1581_00484</name>
</gene>
<comment type="caution">
    <text evidence="1">The sequence shown here is derived from an EMBL/GenBank/DDBJ whole genome shotgun (WGS) entry which is preliminary data.</text>
</comment>
<dbReference type="PATRIC" id="fig|1261066.4.peg.452"/>